<accession>A0A1R4GH54</accession>
<evidence type="ECO:0000256" key="5">
    <source>
        <dbReference type="ARBA" id="ARBA00022741"/>
    </source>
</evidence>
<dbReference type="EMBL" id="FUHU01000044">
    <property type="protein sequence ID" value="SJM67434.1"/>
    <property type="molecule type" value="Genomic_DNA"/>
</dbReference>
<keyword evidence="6" id="KW-0418">Kinase</keyword>
<evidence type="ECO:0000256" key="3">
    <source>
        <dbReference type="ARBA" id="ARBA00022553"/>
    </source>
</evidence>
<dbReference type="OrthoDB" id="144293at2"/>
<keyword evidence="8" id="KW-0902">Two-component regulatory system</keyword>
<keyword evidence="5" id="KW-0547">Nucleotide-binding</keyword>
<dbReference type="InterPro" id="IPR011712">
    <property type="entry name" value="Sig_transdc_His_kin_sub3_dim/P"/>
</dbReference>
<sequence>MHTESTAEETDGTRIWHWAVLVLGPATSAVAVWMLWLEAGEGPLTTLQWAQGIFTIVAPLAVIALWLWVRPRVAERPAAHLPLMILMTVTLGVSTWTQPGLAGAMSFIMPLAWLATPTNRAAIIWSGVLVAAAGTGMMASGFTSPGYAIFTVIFSVGLSAAIGLSISKLHEQVLEREQLVRELQQKQDEIVALGSERAAEAERAAVLRDVHDAVTQNLTAIVMQSRLPNHDPALIEELASEALEETRALLLKATPSQLDSGLPAALQRLADRFEREASVTVTTRIEPLRLGLESEIVLLRVCQELLANVRKHAQASSVEVTLEAAGGSVSLAVVDDGRGIDEARTASTADARGLRGIHERVQAVGGTVEVASSGGTAVTVRLPAETSAQEARA</sequence>
<comment type="catalytic activity">
    <reaction evidence="1">
        <text>ATP + protein L-histidine = ADP + protein N-phospho-L-histidine.</text>
        <dbReference type="EC" id="2.7.13.3"/>
    </reaction>
</comment>
<feature type="transmembrane region" description="Helical" evidence="10">
    <location>
        <begin position="121"/>
        <end position="141"/>
    </location>
</feature>
<dbReference type="Gene3D" id="1.20.5.1930">
    <property type="match status" value="1"/>
</dbReference>
<evidence type="ECO:0000256" key="9">
    <source>
        <dbReference type="SAM" id="Coils"/>
    </source>
</evidence>
<feature type="domain" description="Histidine kinase" evidence="11">
    <location>
        <begin position="234"/>
        <end position="386"/>
    </location>
</feature>
<evidence type="ECO:0000256" key="6">
    <source>
        <dbReference type="ARBA" id="ARBA00022777"/>
    </source>
</evidence>
<dbReference type="AlphaFoldDB" id="A0A1R4GH54"/>
<keyword evidence="4" id="KW-0808">Transferase</keyword>
<proteinExistence type="predicted"/>
<dbReference type="GeneID" id="303173921"/>
<evidence type="ECO:0000313" key="13">
    <source>
        <dbReference type="Proteomes" id="UP000195787"/>
    </source>
</evidence>
<dbReference type="InterPro" id="IPR050482">
    <property type="entry name" value="Sensor_HK_TwoCompSys"/>
</dbReference>
<dbReference type="InterPro" id="IPR003594">
    <property type="entry name" value="HATPase_dom"/>
</dbReference>
<dbReference type="PANTHER" id="PTHR24421:SF10">
    <property type="entry name" value="NITRATE_NITRITE SENSOR PROTEIN NARQ"/>
    <property type="match status" value="1"/>
</dbReference>
<feature type="transmembrane region" description="Helical" evidence="10">
    <location>
        <begin position="81"/>
        <end position="109"/>
    </location>
</feature>
<dbReference type="InterPro" id="IPR036890">
    <property type="entry name" value="HATPase_C_sf"/>
</dbReference>
<evidence type="ECO:0000256" key="4">
    <source>
        <dbReference type="ARBA" id="ARBA00022679"/>
    </source>
</evidence>
<evidence type="ECO:0000256" key="8">
    <source>
        <dbReference type="ARBA" id="ARBA00023012"/>
    </source>
</evidence>
<keyword evidence="9" id="KW-0175">Coiled coil</keyword>
<dbReference type="SMART" id="SM00387">
    <property type="entry name" value="HATPase_c"/>
    <property type="match status" value="1"/>
</dbReference>
<dbReference type="GO" id="GO:0000155">
    <property type="term" value="F:phosphorelay sensor kinase activity"/>
    <property type="evidence" value="ECO:0007669"/>
    <property type="project" value="InterPro"/>
</dbReference>
<evidence type="ECO:0000256" key="10">
    <source>
        <dbReference type="SAM" id="Phobius"/>
    </source>
</evidence>
<keyword evidence="7" id="KW-0067">ATP-binding</keyword>
<dbReference type="CDD" id="cd16917">
    <property type="entry name" value="HATPase_UhpB-NarQ-NarX-like"/>
    <property type="match status" value="1"/>
</dbReference>
<dbReference type="GO" id="GO:0005524">
    <property type="term" value="F:ATP binding"/>
    <property type="evidence" value="ECO:0007669"/>
    <property type="project" value="UniProtKB-KW"/>
</dbReference>
<dbReference type="Proteomes" id="UP000195787">
    <property type="component" value="Unassembled WGS sequence"/>
</dbReference>
<reference evidence="12 13" key="1">
    <citation type="submission" date="2017-02" db="EMBL/GenBank/DDBJ databases">
        <authorList>
            <person name="Peterson S.W."/>
        </authorList>
    </citation>
    <scope>NUCLEOTIDE SEQUENCE [LARGE SCALE GENOMIC DNA]</scope>
    <source>
        <strain evidence="12 13">LMG 22410</strain>
    </source>
</reference>
<evidence type="ECO:0000313" key="12">
    <source>
        <dbReference type="EMBL" id="SJM67434.1"/>
    </source>
</evidence>
<dbReference type="GO" id="GO:0046983">
    <property type="term" value="F:protein dimerization activity"/>
    <property type="evidence" value="ECO:0007669"/>
    <property type="project" value="InterPro"/>
</dbReference>
<feature type="coiled-coil region" evidence="9">
    <location>
        <begin position="166"/>
        <end position="196"/>
    </location>
</feature>
<dbReference type="GO" id="GO:0016020">
    <property type="term" value="C:membrane"/>
    <property type="evidence" value="ECO:0007669"/>
    <property type="project" value="InterPro"/>
</dbReference>
<keyword evidence="13" id="KW-1185">Reference proteome</keyword>
<dbReference type="PROSITE" id="PS50109">
    <property type="entry name" value="HIS_KIN"/>
    <property type="match status" value="1"/>
</dbReference>
<dbReference type="SUPFAM" id="SSF55874">
    <property type="entry name" value="ATPase domain of HSP90 chaperone/DNA topoisomerase II/histidine kinase"/>
    <property type="match status" value="1"/>
</dbReference>
<evidence type="ECO:0000256" key="7">
    <source>
        <dbReference type="ARBA" id="ARBA00022840"/>
    </source>
</evidence>
<keyword evidence="10" id="KW-0472">Membrane</keyword>
<feature type="transmembrane region" description="Helical" evidence="10">
    <location>
        <begin position="49"/>
        <end position="69"/>
    </location>
</feature>
<keyword evidence="3" id="KW-0597">Phosphoprotein</keyword>
<dbReference type="InterPro" id="IPR005467">
    <property type="entry name" value="His_kinase_dom"/>
</dbReference>
<keyword evidence="10" id="KW-0812">Transmembrane</keyword>
<dbReference type="EC" id="2.7.13.3" evidence="2"/>
<name>A0A1R4GH54_9MICO</name>
<dbReference type="RefSeq" id="WP_086992772.1">
    <property type="nucleotide sequence ID" value="NZ_FUHU01000044.1"/>
</dbReference>
<dbReference type="Pfam" id="PF07730">
    <property type="entry name" value="HisKA_3"/>
    <property type="match status" value="1"/>
</dbReference>
<gene>
    <name evidence="12" type="ORF">CZ674_11955</name>
</gene>
<dbReference type="PANTHER" id="PTHR24421">
    <property type="entry name" value="NITRATE/NITRITE SENSOR PROTEIN NARX-RELATED"/>
    <property type="match status" value="1"/>
</dbReference>
<protein>
    <recommendedName>
        <fullName evidence="2">histidine kinase</fullName>
        <ecNumber evidence="2">2.7.13.3</ecNumber>
    </recommendedName>
</protein>
<keyword evidence="10" id="KW-1133">Transmembrane helix</keyword>
<evidence type="ECO:0000256" key="2">
    <source>
        <dbReference type="ARBA" id="ARBA00012438"/>
    </source>
</evidence>
<feature type="transmembrane region" description="Helical" evidence="10">
    <location>
        <begin position="147"/>
        <end position="166"/>
    </location>
</feature>
<feature type="transmembrane region" description="Helical" evidence="10">
    <location>
        <begin position="15"/>
        <end position="37"/>
    </location>
</feature>
<evidence type="ECO:0000259" key="11">
    <source>
        <dbReference type="PROSITE" id="PS50109"/>
    </source>
</evidence>
<dbReference type="Gene3D" id="3.30.565.10">
    <property type="entry name" value="Histidine kinase-like ATPase, C-terminal domain"/>
    <property type="match status" value="1"/>
</dbReference>
<evidence type="ECO:0000256" key="1">
    <source>
        <dbReference type="ARBA" id="ARBA00000085"/>
    </source>
</evidence>
<dbReference type="Pfam" id="PF02518">
    <property type="entry name" value="HATPase_c"/>
    <property type="match status" value="1"/>
</dbReference>
<organism evidence="12 13">
    <name type="scientific">Agrococcus casei LMG 22410</name>
    <dbReference type="NCBI Taxonomy" id="1255656"/>
    <lineage>
        <taxon>Bacteria</taxon>
        <taxon>Bacillati</taxon>
        <taxon>Actinomycetota</taxon>
        <taxon>Actinomycetes</taxon>
        <taxon>Micrococcales</taxon>
        <taxon>Microbacteriaceae</taxon>
        <taxon>Agrococcus</taxon>
    </lineage>
</organism>